<comment type="caution">
    <text evidence="2">The sequence shown here is derived from an EMBL/GenBank/DDBJ whole genome shotgun (WGS) entry which is preliminary data.</text>
</comment>
<feature type="signal peptide" evidence="1">
    <location>
        <begin position="1"/>
        <end position="24"/>
    </location>
</feature>
<dbReference type="Proteomes" id="UP000588647">
    <property type="component" value="Unassembled WGS sequence"/>
</dbReference>
<dbReference type="RefSeq" id="WP_183210382.1">
    <property type="nucleotide sequence ID" value="NZ_JAAAMM010000005.1"/>
</dbReference>
<accession>A0A7W6HH45</accession>
<sequence>MSRSRIVAPIAISLLVLATSAGFAQERQLANCRCSYVQLSAANMTETLGTVTAVTTDVLISRPAGLVPARVGAPLAAGTRVMTGPDALASLLIGRNCRVDMEPSSLVIVAVVERRLCVTSAGPGIESASPAGLTPTFPDVMGGLVAVAGAATVITGAVDDDDDTDSISRGE</sequence>
<protein>
    <submittedName>
        <fullName evidence="2">Uncharacterized protein</fullName>
    </submittedName>
</protein>
<dbReference type="EMBL" id="JACIEM010000005">
    <property type="protein sequence ID" value="MBB4004813.1"/>
    <property type="molecule type" value="Genomic_DNA"/>
</dbReference>
<gene>
    <name evidence="2" type="ORF">GGR03_003908</name>
</gene>
<name>A0A7W6HH45_9HYPH</name>
<keyword evidence="3" id="KW-1185">Reference proteome</keyword>
<dbReference type="AlphaFoldDB" id="A0A7W6HH45"/>
<reference evidence="2 3" key="1">
    <citation type="submission" date="2020-08" db="EMBL/GenBank/DDBJ databases">
        <title>Genomic Encyclopedia of Type Strains, Phase IV (KMG-IV): sequencing the most valuable type-strain genomes for metagenomic binning, comparative biology and taxonomic classification.</title>
        <authorList>
            <person name="Goeker M."/>
        </authorList>
    </citation>
    <scope>NUCLEOTIDE SEQUENCE [LARGE SCALE GENOMIC DNA]</scope>
    <source>
        <strain evidence="2 3">DSM 103570</strain>
    </source>
</reference>
<feature type="chain" id="PRO_5030827833" evidence="1">
    <location>
        <begin position="25"/>
        <end position="171"/>
    </location>
</feature>
<evidence type="ECO:0000313" key="3">
    <source>
        <dbReference type="Proteomes" id="UP000588647"/>
    </source>
</evidence>
<evidence type="ECO:0000313" key="2">
    <source>
        <dbReference type="EMBL" id="MBB4004813.1"/>
    </source>
</evidence>
<evidence type="ECO:0000256" key="1">
    <source>
        <dbReference type="SAM" id="SignalP"/>
    </source>
</evidence>
<keyword evidence="1" id="KW-0732">Signal</keyword>
<organism evidence="2 3">
    <name type="scientific">Aurantimonas endophytica</name>
    <dbReference type="NCBI Taxonomy" id="1522175"/>
    <lineage>
        <taxon>Bacteria</taxon>
        <taxon>Pseudomonadati</taxon>
        <taxon>Pseudomonadota</taxon>
        <taxon>Alphaproteobacteria</taxon>
        <taxon>Hyphomicrobiales</taxon>
        <taxon>Aurantimonadaceae</taxon>
        <taxon>Aurantimonas</taxon>
    </lineage>
</organism>
<proteinExistence type="predicted"/>